<dbReference type="RefSeq" id="WP_379907903.1">
    <property type="nucleotide sequence ID" value="NZ_JBHSWE010000001.1"/>
</dbReference>
<dbReference type="CDD" id="cd04762">
    <property type="entry name" value="HTH_MerR-trunc"/>
    <property type="match status" value="1"/>
</dbReference>
<organism evidence="4 5">
    <name type="scientific">Marinobacterium aestuariivivens</name>
    <dbReference type="NCBI Taxonomy" id="1698799"/>
    <lineage>
        <taxon>Bacteria</taxon>
        <taxon>Pseudomonadati</taxon>
        <taxon>Pseudomonadota</taxon>
        <taxon>Gammaproteobacteria</taxon>
        <taxon>Oceanospirillales</taxon>
        <taxon>Oceanospirillaceae</taxon>
        <taxon>Marinobacterium</taxon>
    </lineage>
</organism>
<dbReference type="PANTHER" id="PTHR44591">
    <property type="entry name" value="STRESS RESPONSE REGULATOR PROTEIN 1"/>
    <property type="match status" value="1"/>
</dbReference>
<dbReference type="Pfam" id="PF12728">
    <property type="entry name" value="HTH_17"/>
    <property type="match status" value="1"/>
</dbReference>
<keyword evidence="5" id="KW-1185">Reference proteome</keyword>
<dbReference type="PANTHER" id="PTHR44591:SF3">
    <property type="entry name" value="RESPONSE REGULATORY DOMAIN-CONTAINING PROTEIN"/>
    <property type="match status" value="1"/>
</dbReference>
<accession>A0ABW1ZVY0</accession>
<dbReference type="InterPro" id="IPR001789">
    <property type="entry name" value="Sig_transdc_resp-reg_receiver"/>
</dbReference>
<dbReference type="NCBIfam" id="TIGR01764">
    <property type="entry name" value="excise"/>
    <property type="match status" value="1"/>
</dbReference>
<reference evidence="5" key="1">
    <citation type="journal article" date="2019" name="Int. J. Syst. Evol. Microbiol.">
        <title>The Global Catalogue of Microorganisms (GCM) 10K type strain sequencing project: providing services to taxonomists for standard genome sequencing and annotation.</title>
        <authorList>
            <consortium name="The Broad Institute Genomics Platform"/>
            <consortium name="The Broad Institute Genome Sequencing Center for Infectious Disease"/>
            <person name="Wu L."/>
            <person name="Ma J."/>
        </authorList>
    </citation>
    <scope>NUCLEOTIDE SEQUENCE [LARGE SCALE GENOMIC DNA]</scope>
    <source>
        <strain evidence="5">NBRC 111756</strain>
    </source>
</reference>
<dbReference type="Gene3D" id="1.10.1660.10">
    <property type="match status" value="1"/>
</dbReference>
<evidence type="ECO:0000313" key="5">
    <source>
        <dbReference type="Proteomes" id="UP001596422"/>
    </source>
</evidence>
<dbReference type="SUPFAM" id="SSF46955">
    <property type="entry name" value="Putative DNA-binding domain"/>
    <property type="match status" value="1"/>
</dbReference>
<evidence type="ECO:0000313" key="4">
    <source>
        <dbReference type="EMBL" id="MFC6669338.1"/>
    </source>
</evidence>
<dbReference type="InterPro" id="IPR010093">
    <property type="entry name" value="SinI_DNA-bd"/>
</dbReference>
<dbReference type="Pfam" id="PF00072">
    <property type="entry name" value="Response_reg"/>
    <property type="match status" value="1"/>
</dbReference>
<proteinExistence type="predicted"/>
<dbReference type="Gene3D" id="3.40.50.2300">
    <property type="match status" value="1"/>
</dbReference>
<evidence type="ECO:0000259" key="3">
    <source>
        <dbReference type="PROSITE" id="PS50110"/>
    </source>
</evidence>
<dbReference type="SUPFAM" id="SSF52172">
    <property type="entry name" value="CheY-like"/>
    <property type="match status" value="1"/>
</dbReference>
<feature type="domain" description="Response regulatory" evidence="3">
    <location>
        <begin position="83"/>
        <end position="201"/>
    </location>
</feature>
<dbReference type="InterPro" id="IPR050595">
    <property type="entry name" value="Bact_response_regulator"/>
</dbReference>
<dbReference type="SMART" id="SM00448">
    <property type="entry name" value="REC"/>
    <property type="match status" value="1"/>
</dbReference>
<dbReference type="InterPro" id="IPR009061">
    <property type="entry name" value="DNA-bd_dom_put_sf"/>
</dbReference>
<dbReference type="InterPro" id="IPR041657">
    <property type="entry name" value="HTH_17"/>
</dbReference>
<feature type="modified residue" description="4-aspartylphosphate" evidence="2">
    <location>
        <position position="134"/>
    </location>
</feature>
<comment type="caution">
    <text evidence="4">The sequence shown here is derived from an EMBL/GenBank/DDBJ whole genome shotgun (WGS) entry which is preliminary data.</text>
</comment>
<sequence>MTIRQDDICTSRKAAELLGVSARTVQLWADAGVIASWKTPGGHRRFSLTDVHKLAQELRSGAGPVLPGPGASDGDKASPPPLKVLVVEDESTLLRLYELTLKSWHLPLDLHLADNGYTGLLTVGQVEPQLLLLDLNLPNIDGFQMISALKQSGLLDRMELMVISALEENEVLAGMPVGVECRVLPKPVPFELIRERLESLLER</sequence>
<dbReference type="EMBL" id="JBHSWE010000001">
    <property type="protein sequence ID" value="MFC6669338.1"/>
    <property type="molecule type" value="Genomic_DNA"/>
</dbReference>
<name>A0ABW1ZVY0_9GAMM</name>
<evidence type="ECO:0000256" key="2">
    <source>
        <dbReference type="PROSITE-ProRule" id="PRU00169"/>
    </source>
</evidence>
<dbReference type="InterPro" id="IPR011006">
    <property type="entry name" value="CheY-like_superfamily"/>
</dbReference>
<evidence type="ECO:0000256" key="1">
    <source>
        <dbReference type="ARBA" id="ARBA00022553"/>
    </source>
</evidence>
<dbReference type="PROSITE" id="PS50110">
    <property type="entry name" value="RESPONSE_REGULATORY"/>
    <property type="match status" value="1"/>
</dbReference>
<protein>
    <submittedName>
        <fullName evidence="4">Response regulator</fullName>
    </submittedName>
</protein>
<gene>
    <name evidence="4" type="ORF">ACFQDL_03910</name>
</gene>
<keyword evidence="1 2" id="KW-0597">Phosphoprotein</keyword>
<dbReference type="Proteomes" id="UP001596422">
    <property type="component" value="Unassembled WGS sequence"/>
</dbReference>